<organism evidence="2 3">
    <name type="scientific">Planctobacterium marinum</name>
    <dbReference type="NCBI Taxonomy" id="1631968"/>
    <lineage>
        <taxon>Bacteria</taxon>
        <taxon>Pseudomonadati</taxon>
        <taxon>Pseudomonadota</taxon>
        <taxon>Gammaproteobacteria</taxon>
        <taxon>Alteromonadales</taxon>
        <taxon>Alteromonadaceae</taxon>
        <taxon>Planctobacterium</taxon>
    </lineage>
</organism>
<evidence type="ECO:0008006" key="4">
    <source>
        <dbReference type="Google" id="ProtNLM"/>
    </source>
</evidence>
<name>A0AA48HNY9_9ALTE</name>
<dbReference type="SUPFAM" id="SSF53850">
    <property type="entry name" value="Periplasmic binding protein-like II"/>
    <property type="match status" value="1"/>
</dbReference>
<dbReference type="KEGG" id="pmaw:MACH26_08300"/>
<dbReference type="AlphaFoldDB" id="A0AA48HNY9"/>
<keyword evidence="3" id="KW-1185">Reference proteome</keyword>
<dbReference type="Proteomes" id="UP001333710">
    <property type="component" value="Chromosome"/>
</dbReference>
<dbReference type="Gene3D" id="3.40.190.10">
    <property type="entry name" value="Periplasmic binding protein-like II"/>
    <property type="match status" value="2"/>
</dbReference>
<evidence type="ECO:0000313" key="2">
    <source>
        <dbReference type="EMBL" id="BDX05309.1"/>
    </source>
</evidence>
<sequence length="294" mass="33871">MPRTLSRFTKTISKPHLIALMLLLQLPWHSALAANSITWAIAHYPPRFVIEAPGKFGGQAGLQHEILEAALPQYQHVYKQYSYASFAQALLKQEPVCTSMILKTPEREMLAAFSIPWHIDLPIALAITRDAWQRIGSPKTVLFKDVIQDERIKGGIEQKRSYGVLDDLIKDLAINKNLDKYELIASQILPLLQTGGIDYTLEYPYLAEYYLRNIKTRKDIISVPIEDGFDYVFGYIACTKNDWGQALIKRLNEVIREERQKQGYLNLLKMLYRSDSDRAKMESIYYQHFLASEE</sequence>
<evidence type="ECO:0000313" key="3">
    <source>
        <dbReference type="Proteomes" id="UP001333710"/>
    </source>
</evidence>
<keyword evidence="1" id="KW-0732">Signal</keyword>
<proteinExistence type="predicted"/>
<dbReference type="EMBL" id="AP027272">
    <property type="protein sequence ID" value="BDX05309.1"/>
    <property type="molecule type" value="Genomic_DNA"/>
</dbReference>
<gene>
    <name evidence="2" type="ORF">MACH26_08300</name>
</gene>
<evidence type="ECO:0000256" key="1">
    <source>
        <dbReference type="SAM" id="SignalP"/>
    </source>
</evidence>
<feature type="chain" id="PRO_5041207794" description="Solute-binding protein family 3/N-terminal domain-containing protein" evidence="1">
    <location>
        <begin position="34"/>
        <end position="294"/>
    </location>
</feature>
<protein>
    <recommendedName>
        <fullName evidence="4">Solute-binding protein family 3/N-terminal domain-containing protein</fullName>
    </recommendedName>
</protein>
<accession>A0AA48HNY9</accession>
<feature type="signal peptide" evidence="1">
    <location>
        <begin position="1"/>
        <end position="33"/>
    </location>
</feature>
<reference evidence="2" key="1">
    <citation type="submission" date="2023-01" db="EMBL/GenBank/DDBJ databases">
        <title>Complete genome sequence of Planctobacterium marinum strain Dej080120_11.</title>
        <authorList>
            <person name="Ueki S."/>
            <person name="Maruyama F."/>
        </authorList>
    </citation>
    <scope>NUCLEOTIDE SEQUENCE</scope>
    <source>
        <strain evidence="2">Dej080120_11</strain>
    </source>
</reference>
<dbReference type="RefSeq" id="WP_338291276.1">
    <property type="nucleotide sequence ID" value="NZ_AP027272.1"/>
</dbReference>